<sequence>MSRLAIYFTFPINNLMRLINQDFLKAFRIVWIITGLLCLFIIIKSVLISPIHLRYIPLCPSKAVNSECILCGMTRAFINIGEMNLKAAYTLNKGSVLLFSLILLNALYAIIYIIKISYSNKIKTKQI</sequence>
<proteinExistence type="predicted"/>
<evidence type="ECO:0000313" key="2">
    <source>
        <dbReference type="EMBL" id="TCD12796.1"/>
    </source>
</evidence>
<dbReference type="Pfam" id="PF10825">
    <property type="entry name" value="DUF2752"/>
    <property type="match status" value="1"/>
</dbReference>
<comment type="caution">
    <text evidence="2">The sequence shown here is derived from an EMBL/GenBank/DDBJ whole genome shotgun (WGS) entry which is preliminary data.</text>
</comment>
<feature type="transmembrane region" description="Helical" evidence="1">
    <location>
        <begin position="26"/>
        <end position="48"/>
    </location>
</feature>
<accession>A0A4V2MNH0</accession>
<keyword evidence="3" id="KW-1185">Reference proteome</keyword>
<keyword evidence="1" id="KW-0472">Membrane</keyword>
<dbReference type="EMBL" id="SJSN01000001">
    <property type="protein sequence ID" value="TCD12796.1"/>
    <property type="molecule type" value="Genomic_DNA"/>
</dbReference>
<dbReference type="AlphaFoldDB" id="A0A4V2MNH0"/>
<name>A0A4V2MNH0_9SPHI</name>
<keyword evidence="1" id="KW-0812">Transmembrane</keyword>
<gene>
    <name evidence="2" type="ORF">EZ449_01760</name>
</gene>
<dbReference type="InterPro" id="IPR021215">
    <property type="entry name" value="DUF2752"/>
</dbReference>
<feature type="transmembrane region" description="Helical" evidence="1">
    <location>
        <begin position="96"/>
        <end position="114"/>
    </location>
</feature>
<reference evidence="2 3" key="1">
    <citation type="submission" date="2019-02" db="EMBL/GenBank/DDBJ databases">
        <title>Pedobacter sp. RP-3-11 sp. nov., isolated from Arctic soil.</title>
        <authorList>
            <person name="Dahal R.H."/>
        </authorList>
    </citation>
    <scope>NUCLEOTIDE SEQUENCE [LARGE SCALE GENOMIC DNA]</scope>
    <source>
        <strain evidence="2 3">RP-3-11</strain>
    </source>
</reference>
<dbReference type="OrthoDB" id="1264515at2"/>
<keyword evidence="1" id="KW-1133">Transmembrane helix</keyword>
<evidence type="ECO:0000313" key="3">
    <source>
        <dbReference type="Proteomes" id="UP000291485"/>
    </source>
</evidence>
<dbReference type="Proteomes" id="UP000291485">
    <property type="component" value="Unassembled WGS sequence"/>
</dbReference>
<evidence type="ECO:0000256" key="1">
    <source>
        <dbReference type="SAM" id="Phobius"/>
    </source>
</evidence>
<organism evidence="2 3">
    <name type="scientific">Pedobacter frigidisoli</name>
    <dbReference type="NCBI Taxonomy" id="2530455"/>
    <lineage>
        <taxon>Bacteria</taxon>
        <taxon>Pseudomonadati</taxon>
        <taxon>Bacteroidota</taxon>
        <taxon>Sphingobacteriia</taxon>
        <taxon>Sphingobacteriales</taxon>
        <taxon>Sphingobacteriaceae</taxon>
        <taxon>Pedobacter</taxon>
    </lineage>
</organism>
<protein>
    <submittedName>
        <fullName evidence="2">DUF2752 domain-containing protein</fullName>
    </submittedName>
</protein>